<feature type="compositionally biased region" description="Acidic residues" evidence="1">
    <location>
        <begin position="434"/>
        <end position="447"/>
    </location>
</feature>
<evidence type="ECO:0000313" key="2">
    <source>
        <dbReference type="EMBL" id="EMD60718.1"/>
    </source>
</evidence>
<reference evidence="3" key="2">
    <citation type="journal article" date="2013" name="PLoS Genet.">
        <title>Comparative genome structure, secondary metabolite, and effector coding capacity across Cochliobolus pathogens.</title>
        <authorList>
            <person name="Condon B.J."/>
            <person name="Leng Y."/>
            <person name="Wu D."/>
            <person name="Bushley K.E."/>
            <person name="Ohm R.A."/>
            <person name="Otillar R."/>
            <person name="Martin J."/>
            <person name="Schackwitz W."/>
            <person name="Grimwood J."/>
            <person name="MohdZainudin N."/>
            <person name="Xue C."/>
            <person name="Wang R."/>
            <person name="Manning V.A."/>
            <person name="Dhillon B."/>
            <person name="Tu Z.J."/>
            <person name="Steffenson B.J."/>
            <person name="Salamov A."/>
            <person name="Sun H."/>
            <person name="Lowry S."/>
            <person name="LaButti K."/>
            <person name="Han J."/>
            <person name="Copeland A."/>
            <person name="Lindquist E."/>
            <person name="Barry K."/>
            <person name="Schmutz J."/>
            <person name="Baker S.E."/>
            <person name="Ciuffetti L.M."/>
            <person name="Grigoriev I.V."/>
            <person name="Zhong S."/>
            <person name="Turgeon B.G."/>
        </authorList>
    </citation>
    <scope>NUCLEOTIDE SEQUENCE [LARGE SCALE GENOMIC DNA]</scope>
    <source>
        <strain evidence="3">ND90Pr / ATCC 201652</strain>
    </source>
</reference>
<protein>
    <submittedName>
        <fullName evidence="2">Uncharacterized protein</fullName>
    </submittedName>
</protein>
<dbReference type="eggNOG" id="ENOG502SJA7">
    <property type="taxonomic scope" value="Eukaryota"/>
</dbReference>
<proteinExistence type="predicted"/>
<reference evidence="2 3" key="1">
    <citation type="journal article" date="2012" name="PLoS Pathog.">
        <title>Diverse lifestyles and strategies of plant pathogenesis encoded in the genomes of eighteen Dothideomycetes fungi.</title>
        <authorList>
            <person name="Ohm R.A."/>
            <person name="Feau N."/>
            <person name="Henrissat B."/>
            <person name="Schoch C.L."/>
            <person name="Horwitz B.A."/>
            <person name="Barry K.W."/>
            <person name="Condon B.J."/>
            <person name="Copeland A.C."/>
            <person name="Dhillon B."/>
            <person name="Glaser F."/>
            <person name="Hesse C.N."/>
            <person name="Kosti I."/>
            <person name="LaButti K."/>
            <person name="Lindquist E.A."/>
            <person name="Lucas S."/>
            <person name="Salamov A.A."/>
            <person name="Bradshaw R.E."/>
            <person name="Ciuffetti L."/>
            <person name="Hamelin R.C."/>
            <person name="Kema G.H.J."/>
            <person name="Lawrence C."/>
            <person name="Scott J.A."/>
            <person name="Spatafora J.W."/>
            <person name="Turgeon B.G."/>
            <person name="de Wit P.J.G.M."/>
            <person name="Zhong S."/>
            <person name="Goodwin S.B."/>
            <person name="Grigoriev I.V."/>
        </authorList>
    </citation>
    <scope>NUCLEOTIDE SEQUENCE [LARGE SCALE GENOMIC DNA]</scope>
    <source>
        <strain evidence="3">ND90Pr / ATCC 201652</strain>
    </source>
</reference>
<evidence type="ECO:0000256" key="1">
    <source>
        <dbReference type="SAM" id="MobiDB-lite"/>
    </source>
</evidence>
<organism evidence="2 3">
    <name type="scientific">Cochliobolus sativus (strain ND90Pr / ATCC 201652)</name>
    <name type="common">Common root rot and spot blotch fungus</name>
    <name type="synonym">Bipolaris sorokiniana</name>
    <dbReference type="NCBI Taxonomy" id="665912"/>
    <lineage>
        <taxon>Eukaryota</taxon>
        <taxon>Fungi</taxon>
        <taxon>Dikarya</taxon>
        <taxon>Ascomycota</taxon>
        <taxon>Pezizomycotina</taxon>
        <taxon>Dothideomycetes</taxon>
        <taxon>Pleosporomycetidae</taxon>
        <taxon>Pleosporales</taxon>
        <taxon>Pleosporineae</taxon>
        <taxon>Pleosporaceae</taxon>
        <taxon>Bipolaris</taxon>
    </lineage>
</organism>
<feature type="region of interest" description="Disordered" evidence="1">
    <location>
        <begin position="410"/>
        <end position="447"/>
    </location>
</feature>
<dbReference type="EMBL" id="KB445650">
    <property type="protein sequence ID" value="EMD60718.1"/>
    <property type="molecule type" value="Genomic_DNA"/>
</dbReference>
<name>M2S0D8_COCSN</name>
<dbReference type="OrthoDB" id="5985073at2759"/>
<dbReference type="STRING" id="665912.M2S0D8"/>
<evidence type="ECO:0000313" key="3">
    <source>
        <dbReference type="Proteomes" id="UP000016934"/>
    </source>
</evidence>
<keyword evidence="3" id="KW-1185">Reference proteome</keyword>
<dbReference type="KEGG" id="bsc:COCSADRAFT_346090"/>
<dbReference type="AlphaFoldDB" id="M2S0D8"/>
<dbReference type="HOGENOM" id="CLU_029473_0_1_1"/>
<dbReference type="Proteomes" id="UP000016934">
    <property type="component" value="Unassembled WGS sequence"/>
</dbReference>
<gene>
    <name evidence="2" type="ORF">COCSADRAFT_346090</name>
</gene>
<dbReference type="OMA" id="HYPRETD"/>
<sequence length="598" mass="68336">MACLQWSERGDYLSIGRKDSVATSIAKWTCYNGPTYERSHYVFKRQAQAKIEANRGPPGYIMVVSATLHSASLPPLIPNIVSVNMPLRETDPDFENEILETAKAALDAKFGVCEYDLPLPLLLVDEYAEKPLACHEPAEETIVVSAHMSARIHTFYKQIATAYDETEDPPASIAIRFEIQPQNFDPEEPSCHHRRYHSRRLQLQDSETLPDLPFVSKLAIRSRSYGSGAENATDIRPLSPLVPLQCLVHLPAVKEWNAPWLWERPMPASMPSRVMREYYTWPWEGPLRDARHEFGAAIMDQEKHLGGKRIPASLTRAALYFWPFFSRPKHDESVARPNLIHPAEKDPVSIGLCKLGAQLSLFDVRAMVTPDLFPSPEASEDQQWTQMRRFRLEFHSLRPDGRWYFVGPGGEDPHDSEQGGYKISDTKHYPRETDTDEDMDLDAEYGDNPDDEYDYDLDMFRIEPCRERIEPLLAAFAKSLTRDNMPSLEDAEIFTHLWWDPSDDRDVEKYGFPMKKGHRWGVKFIAGRGSKRQKADDAAVAGSTPPVVQWQVGEWRPSEEVIGLFESLGRQEWLDFEWDKYRSTAGHDLLGNSESSPI</sequence>
<accession>M2S0D8</accession>
<dbReference type="GeneID" id="19137754"/>
<dbReference type="RefSeq" id="XP_007703998.1">
    <property type="nucleotide sequence ID" value="XM_007705808.1"/>
</dbReference>
<feature type="compositionally biased region" description="Basic and acidic residues" evidence="1">
    <location>
        <begin position="424"/>
        <end position="433"/>
    </location>
</feature>